<sequence length="342" mass="37097">MSSDPGISRPTAVFGSFPRVRMRRLRRDDWTRRLVAENRLTADDLIWPCFVVDGEQERQEVASMPGVERLSIDLLVEAAGEAKDLGIPAVALFPSVDPALKHPDGREATNPENLVCRAVRAIKEAHPDLGIVCDVALDPFNSDGHDGICRNNYVVNDETVAVLVKQAIVQAQAGCDVIAPSDMMDGRIGAIRDGLDAAGFEDVRICSYAAKYASAFYGPFRDAVGSGGALKGDKKTYQMDPANSAEALREVALDLQEGADMIMVKPGMPYLDIIRRVKETFAVPTLAYQVSGEYAMLKAAVHNGWLNNDAAVLESLLAFRRAGADAILTYTAKEAARLMRDG</sequence>
<proteinExistence type="inferred from homology"/>
<dbReference type="RefSeq" id="WP_009540086.1">
    <property type="nucleotide sequence ID" value="NZ_ANHY01000006.1"/>
</dbReference>
<dbReference type="AlphaFoldDB" id="K9H079"/>
<dbReference type="Proteomes" id="UP000009881">
    <property type="component" value="Unassembled WGS sequence"/>
</dbReference>
<organism evidence="13 14">
    <name type="scientific">Caenispirillum salinarum AK4</name>
    <dbReference type="NCBI Taxonomy" id="1238182"/>
    <lineage>
        <taxon>Bacteria</taxon>
        <taxon>Pseudomonadati</taxon>
        <taxon>Pseudomonadota</taxon>
        <taxon>Alphaproteobacteria</taxon>
        <taxon>Rhodospirillales</taxon>
        <taxon>Novispirillaceae</taxon>
        <taxon>Caenispirillum</taxon>
    </lineage>
</organism>
<keyword evidence="6 11" id="KW-0456">Lyase</keyword>
<keyword evidence="14" id="KW-1185">Reference proteome</keyword>
<dbReference type="NCBIfam" id="NF006762">
    <property type="entry name" value="PRK09283.1"/>
    <property type="match status" value="1"/>
</dbReference>
<keyword evidence="5" id="KW-0350">Heme biosynthesis</keyword>
<feature type="active site" description="Schiff-base intermediate with substrate" evidence="9">
    <location>
        <position position="265"/>
    </location>
</feature>
<protein>
    <recommendedName>
        <fullName evidence="4 11">Delta-aminolevulinic acid dehydratase</fullName>
        <ecNumber evidence="3 11">4.2.1.24</ecNumber>
    </recommendedName>
</protein>
<dbReference type="PIRSF" id="PIRSF001415">
    <property type="entry name" value="Porphbilin_synth"/>
    <property type="match status" value="1"/>
</dbReference>
<accession>K9H079</accession>
<comment type="similarity">
    <text evidence="2 12">Belongs to the ALAD family.</text>
</comment>
<dbReference type="GO" id="GO:0006782">
    <property type="term" value="P:protoporphyrinogen IX biosynthetic process"/>
    <property type="evidence" value="ECO:0007669"/>
    <property type="project" value="UniProtKB-UniPathway"/>
</dbReference>
<dbReference type="SMART" id="SM01004">
    <property type="entry name" value="ALAD"/>
    <property type="match status" value="1"/>
</dbReference>
<dbReference type="GO" id="GO:0004655">
    <property type="term" value="F:porphobilinogen synthase activity"/>
    <property type="evidence" value="ECO:0007669"/>
    <property type="project" value="UniProtKB-EC"/>
</dbReference>
<evidence type="ECO:0000256" key="4">
    <source>
        <dbReference type="ARBA" id="ARBA00020771"/>
    </source>
</evidence>
<name>K9H079_9PROT</name>
<dbReference type="PATRIC" id="fig|1238182.3.peg.1640"/>
<dbReference type="PANTHER" id="PTHR11458:SF0">
    <property type="entry name" value="DELTA-AMINOLEVULINIC ACID DEHYDRATASE"/>
    <property type="match status" value="1"/>
</dbReference>
<evidence type="ECO:0000256" key="9">
    <source>
        <dbReference type="PIRSR" id="PIRSR001415-1"/>
    </source>
</evidence>
<dbReference type="eggNOG" id="COG0113">
    <property type="taxonomic scope" value="Bacteria"/>
</dbReference>
<dbReference type="CDD" id="cd04823">
    <property type="entry name" value="ALAD_PBGS_aspartate_rich"/>
    <property type="match status" value="1"/>
</dbReference>
<dbReference type="Pfam" id="PF00490">
    <property type="entry name" value="ALAD"/>
    <property type="match status" value="1"/>
</dbReference>
<dbReference type="GO" id="GO:0005829">
    <property type="term" value="C:cytosol"/>
    <property type="evidence" value="ECO:0007669"/>
    <property type="project" value="TreeGrafter"/>
</dbReference>
<evidence type="ECO:0000313" key="14">
    <source>
        <dbReference type="Proteomes" id="UP000009881"/>
    </source>
</evidence>
<dbReference type="EC" id="4.2.1.24" evidence="3 11"/>
<evidence type="ECO:0000256" key="12">
    <source>
        <dbReference type="RuleBase" id="RU004161"/>
    </source>
</evidence>
<dbReference type="PRINTS" id="PR00144">
    <property type="entry name" value="DALDHYDRTASE"/>
</dbReference>
<reference evidence="13 14" key="1">
    <citation type="journal article" date="2013" name="Genome Announc.">
        <title>Draft Genome Sequence of an Alphaproteobacterium, Caenispirillum salinarum AK4(T), Isolated from a Solar Saltern.</title>
        <authorList>
            <person name="Khatri I."/>
            <person name="Singh A."/>
            <person name="Korpole S."/>
            <person name="Pinnaka A.K."/>
            <person name="Subramanian S."/>
        </authorList>
    </citation>
    <scope>NUCLEOTIDE SEQUENCE [LARGE SCALE GENOMIC DNA]</scope>
    <source>
        <strain evidence="13 14">AK4</strain>
    </source>
</reference>
<dbReference type="PANTHER" id="PTHR11458">
    <property type="entry name" value="DELTA-AMINOLEVULINIC ACID DEHYDRATASE"/>
    <property type="match status" value="1"/>
</dbReference>
<dbReference type="InterPro" id="IPR030656">
    <property type="entry name" value="ALAD_AS"/>
</dbReference>
<comment type="subunit">
    <text evidence="11">Homooctamer.</text>
</comment>
<evidence type="ECO:0000256" key="6">
    <source>
        <dbReference type="ARBA" id="ARBA00023239"/>
    </source>
</evidence>
<dbReference type="InterPro" id="IPR013785">
    <property type="entry name" value="Aldolase_TIM"/>
</dbReference>
<dbReference type="InterPro" id="IPR001731">
    <property type="entry name" value="ALAD"/>
</dbReference>
<dbReference type="SUPFAM" id="SSF51569">
    <property type="entry name" value="Aldolase"/>
    <property type="match status" value="1"/>
</dbReference>
<evidence type="ECO:0000256" key="10">
    <source>
        <dbReference type="PIRSR" id="PIRSR001415-5"/>
    </source>
</evidence>
<evidence type="ECO:0000313" key="13">
    <source>
        <dbReference type="EMBL" id="EKV31605.1"/>
    </source>
</evidence>
<keyword evidence="7 11" id="KW-0627">Porphyrin biosynthesis</keyword>
<dbReference type="GO" id="GO:0008270">
    <property type="term" value="F:zinc ion binding"/>
    <property type="evidence" value="ECO:0007669"/>
    <property type="project" value="TreeGrafter"/>
</dbReference>
<comment type="catalytic activity">
    <reaction evidence="8 11">
        <text>2 5-aminolevulinate = porphobilinogen + 2 H2O + H(+)</text>
        <dbReference type="Rhea" id="RHEA:24064"/>
        <dbReference type="ChEBI" id="CHEBI:15377"/>
        <dbReference type="ChEBI" id="CHEBI:15378"/>
        <dbReference type="ChEBI" id="CHEBI:58126"/>
        <dbReference type="ChEBI" id="CHEBI:356416"/>
        <dbReference type="EC" id="4.2.1.24"/>
    </reaction>
</comment>
<evidence type="ECO:0000256" key="11">
    <source>
        <dbReference type="RuleBase" id="RU000515"/>
    </source>
</evidence>
<evidence type="ECO:0000256" key="2">
    <source>
        <dbReference type="ARBA" id="ARBA00008055"/>
    </source>
</evidence>
<dbReference type="Gene3D" id="3.20.20.70">
    <property type="entry name" value="Aldolase class I"/>
    <property type="match status" value="1"/>
</dbReference>
<evidence type="ECO:0000256" key="1">
    <source>
        <dbReference type="ARBA" id="ARBA00004694"/>
    </source>
</evidence>
<feature type="active site" description="Schiff-base intermediate with substrate" evidence="9">
    <location>
        <position position="211"/>
    </location>
</feature>
<dbReference type="STRING" id="1238182.C882_3978"/>
<dbReference type="FunFam" id="3.20.20.70:FF:000019">
    <property type="entry name" value="Delta-aminolevulinic acid dehydratase"/>
    <property type="match status" value="1"/>
</dbReference>
<comment type="caution">
    <text evidence="13">The sequence shown here is derived from an EMBL/GenBank/DDBJ whole genome shotgun (WGS) entry which is preliminary data.</text>
</comment>
<keyword evidence="10" id="KW-0460">Magnesium</keyword>
<dbReference type="EMBL" id="ANHY01000006">
    <property type="protein sequence ID" value="EKV31605.1"/>
    <property type="molecule type" value="Genomic_DNA"/>
</dbReference>
<evidence type="ECO:0000256" key="3">
    <source>
        <dbReference type="ARBA" id="ARBA00012053"/>
    </source>
</evidence>
<dbReference type="PROSITE" id="PS00169">
    <property type="entry name" value="D_ALA_DEHYDRATASE"/>
    <property type="match status" value="1"/>
</dbReference>
<evidence type="ECO:0000256" key="7">
    <source>
        <dbReference type="ARBA" id="ARBA00023244"/>
    </source>
</evidence>
<dbReference type="UniPathway" id="UPA00251">
    <property type="reaction ID" value="UER00318"/>
</dbReference>
<feature type="binding site" evidence="10">
    <location>
        <position position="250"/>
    </location>
    <ligand>
        <name>Mg(2+)</name>
        <dbReference type="ChEBI" id="CHEBI:18420"/>
    </ligand>
</feature>
<comment type="pathway">
    <text evidence="1">Porphyrin-containing compound metabolism; protoporphyrin-IX biosynthesis; coproporphyrinogen-III from 5-aminolevulinate: step 1/4.</text>
</comment>
<keyword evidence="10" id="KW-0479">Metal-binding</keyword>
<evidence type="ECO:0000256" key="5">
    <source>
        <dbReference type="ARBA" id="ARBA00023133"/>
    </source>
</evidence>
<gene>
    <name evidence="13" type="ORF">C882_3978</name>
</gene>
<evidence type="ECO:0000256" key="8">
    <source>
        <dbReference type="ARBA" id="ARBA00047651"/>
    </source>
</evidence>